<accession>A0A6J6FFM3</accession>
<dbReference type="EMBL" id="CAEZUC010000033">
    <property type="protein sequence ID" value="CAB4586509.1"/>
    <property type="molecule type" value="Genomic_DNA"/>
</dbReference>
<gene>
    <name evidence="1" type="ORF">UFOPK1776_00351</name>
</gene>
<sequence length="133" mass="14285">MVAYFKFILFTDSATLLGSSRSSGFGFPVSILQKSHLLVQASPPIRNVASRSSQHSKILGQAASWHTVCSPSVATSERSFVYSGPIVARVLIHSGFLSIGVCEFLASIRRSLRPEGSMLILKPALALGKCAFE</sequence>
<organism evidence="1">
    <name type="scientific">freshwater metagenome</name>
    <dbReference type="NCBI Taxonomy" id="449393"/>
    <lineage>
        <taxon>unclassified sequences</taxon>
        <taxon>metagenomes</taxon>
        <taxon>ecological metagenomes</taxon>
    </lineage>
</organism>
<name>A0A6J6FFM3_9ZZZZ</name>
<evidence type="ECO:0000313" key="1">
    <source>
        <dbReference type="EMBL" id="CAB4586509.1"/>
    </source>
</evidence>
<reference evidence="1" key="1">
    <citation type="submission" date="2020-05" db="EMBL/GenBank/DDBJ databases">
        <authorList>
            <person name="Chiriac C."/>
            <person name="Salcher M."/>
            <person name="Ghai R."/>
            <person name="Kavagutti S V."/>
        </authorList>
    </citation>
    <scope>NUCLEOTIDE SEQUENCE</scope>
</reference>
<dbReference type="AlphaFoldDB" id="A0A6J6FFM3"/>
<proteinExistence type="predicted"/>
<protein>
    <submittedName>
        <fullName evidence="1">Unannotated protein</fullName>
    </submittedName>
</protein>